<gene>
    <name evidence="1" type="ORF">EWV40_02675</name>
</gene>
<reference evidence="1 2" key="1">
    <citation type="submission" date="2019-01" db="EMBL/GenBank/DDBJ databases">
        <title>Coherence of Microcystis species and biogeography revealed through population genomics.</title>
        <authorList>
            <person name="Perez-Carrascal O.M."/>
            <person name="Terrat Y."/>
            <person name="Giani A."/>
            <person name="Fortin N."/>
            <person name="Tromas N."/>
            <person name="Shapiro B.J."/>
        </authorList>
    </citation>
    <scope>NUCLEOTIDE SEQUENCE [LARGE SCALE GENOMIC DNA]</scope>
    <source>
        <strain evidence="1">Mf_WU_F_19750830_S460</strain>
    </source>
</reference>
<comment type="caution">
    <text evidence="1">The sequence shown here is derived from an EMBL/GenBank/DDBJ whole genome shotgun (WGS) entry which is preliminary data.</text>
</comment>
<name>A0A552M2C4_9CHRO</name>
<evidence type="ECO:0000313" key="1">
    <source>
        <dbReference type="EMBL" id="TRV26600.1"/>
    </source>
</evidence>
<organism evidence="1 2">
    <name type="scientific">Microcystis flos-aquae Mf_WU_F_19750830_S460</name>
    <dbReference type="NCBI Taxonomy" id="2486237"/>
    <lineage>
        <taxon>Bacteria</taxon>
        <taxon>Bacillati</taxon>
        <taxon>Cyanobacteriota</taxon>
        <taxon>Cyanophyceae</taxon>
        <taxon>Oscillatoriophycideae</taxon>
        <taxon>Chroococcales</taxon>
        <taxon>Microcystaceae</taxon>
        <taxon>Microcystis</taxon>
    </lineage>
</organism>
<sequence>MNSTNLPMSLDEVPLPSSLPPVILTVFTRSDLLKEVLSIFWFLCGNEVYTDSFFHKIVLKVLPSKHLTLHKQKLSHKVEKIRFKGFNPTDSICVA</sequence>
<proteinExistence type="predicted"/>
<dbReference type="Proteomes" id="UP000320730">
    <property type="component" value="Unassembled WGS sequence"/>
</dbReference>
<dbReference type="EMBL" id="SFAN01000019">
    <property type="protein sequence ID" value="TRV26600.1"/>
    <property type="molecule type" value="Genomic_DNA"/>
</dbReference>
<protein>
    <submittedName>
        <fullName evidence="1">Uncharacterized protein</fullName>
    </submittedName>
</protein>
<accession>A0A552M2C4</accession>
<dbReference type="AlphaFoldDB" id="A0A552M2C4"/>
<evidence type="ECO:0000313" key="2">
    <source>
        <dbReference type="Proteomes" id="UP000320730"/>
    </source>
</evidence>